<evidence type="ECO:0000259" key="1">
    <source>
        <dbReference type="Pfam" id="PF17881"/>
    </source>
</evidence>
<dbReference type="SUPFAM" id="SSF54403">
    <property type="entry name" value="Cystatin/monellin"/>
    <property type="match status" value="2"/>
</dbReference>
<dbReference type="Gene3D" id="3.10.450.40">
    <property type="match status" value="2"/>
</dbReference>
<dbReference type="InterPro" id="IPR041401">
    <property type="entry name" value="TseB-like_dom"/>
</dbReference>
<dbReference type="EMBL" id="JAUBDI010000001">
    <property type="protein sequence ID" value="MDW0111599.1"/>
    <property type="molecule type" value="Genomic_DNA"/>
</dbReference>
<dbReference type="Pfam" id="PF17881">
    <property type="entry name" value="TseB"/>
    <property type="match status" value="1"/>
</dbReference>
<evidence type="ECO:0000313" key="2">
    <source>
        <dbReference type="EMBL" id="MDW0111599.1"/>
    </source>
</evidence>
<organism evidence="2 3">
    <name type="scientific">Sporosarcina saromensis</name>
    <dbReference type="NCBI Taxonomy" id="359365"/>
    <lineage>
        <taxon>Bacteria</taxon>
        <taxon>Bacillati</taxon>
        <taxon>Bacillota</taxon>
        <taxon>Bacilli</taxon>
        <taxon>Bacillales</taxon>
        <taxon>Caryophanaceae</taxon>
        <taxon>Sporosarcina</taxon>
    </lineage>
</organism>
<feature type="domain" description="Cell wall elongation regulator TseB-like" evidence="1">
    <location>
        <begin position="38"/>
        <end position="80"/>
    </location>
</feature>
<sequence length="159" mass="17937">MMNWIKFFSAFLLALAIVLVTIIFTNAQKPFSAALQNAEKSVQQSGELLSIEHAEIYNGTISMVTVFGKDEKGIEKAVFVDEKSGKILDSVKLEDGIDSKQAIQTVKSELKVDKILHVTLGVEGEYPVWEVAFKSENGKLNYVYVFFENGEWWKRILNL</sequence>
<accession>A0ABU4G3R2</accession>
<proteinExistence type="predicted"/>
<keyword evidence="3" id="KW-1185">Reference proteome</keyword>
<comment type="caution">
    <text evidence="2">The sequence shown here is derived from an EMBL/GenBank/DDBJ whole genome shotgun (WGS) entry which is preliminary data.</text>
</comment>
<reference evidence="2 3" key="1">
    <citation type="submission" date="2023-06" db="EMBL/GenBank/DDBJ databases">
        <title>Sporosarcina sp. nov., isolated from Korean traditional fermented seafood 'Jeotgal'.</title>
        <authorList>
            <person name="Yang A.I."/>
            <person name="Shin N.-R."/>
        </authorList>
    </citation>
    <scope>NUCLEOTIDE SEQUENCE [LARGE SCALE GENOMIC DNA]</scope>
    <source>
        <strain evidence="2 3">KCTC13119</strain>
    </source>
</reference>
<name>A0ABU4G3R2_9BACL</name>
<protein>
    <submittedName>
        <fullName evidence="2">DUF5590 domain-containing protein</fullName>
    </submittedName>
</protein>
<dbReference type="InterPro" id="IPR046350">
    <property type="entry name" value="Cystatin_sf"/>
</dbReference>
<dbReference type="RefSeq" id="WP_317941494.1">
    <property type="nucleotide sequence ID" value="NZ_JAUBDI010000001.1"/>
</dbReference>
<dbReference type="Proteomes" id="UP001282284">
    <property type="component" value="Unassembled WGS sequence"/>
</dbReference>
<evidence type="ECO:0000313" key="3">
    <source>
        <dbReference type="Proteomes" id="UP001282284"/>
    </source>
</evidence>
<gene>
    <name evidence="2" type="ORF">QT711_00285</name>
</gene>